<evidence type="ECO:0000313" key="2">
    <source>
        <dbReference type="Proteomes" id="UP001501576"/>
    </source>
</evidence>
<dbReference type="EMBL" id="BAAABZ010000002">
    <property type="protein sequence ID" value="GAA0507320.1"/>
    <property type="molecule type" value="Genomic_DNA"/>
</dbReference>
<dbReference type="Proteomes" id="UP001501576">
    <property type="component" value="Unassembled WGS sequence"/>
</dbReference>
<name>A0ABP3LU32_9ACTN</name>
<protein>
    <submittedName>
        <fullName evidence="1">Uncharacterized protein</fullName>
    </submittedName>
</protein>
<keyword evidence="2" id="KW-1185">Reference proteome</keyword>
<evidence type="ECO:0000313" key="1">
    <source>
        <dbReference type="EMBL" id="GAA0507320.1"/>
    </source>
</evidence>
<proteinExistence type="predicted"/>
<organism evidence="1 2">
    <name type="scientific">Streptomyces mordarskii</name>
    <dbReference type="NCBI Taxonomy" id="1226758"/>
    <lineage>
        <taxon>Bacteria</taxon>
        <taxon>Bacillati</taxon>
        <taxon>Actinomycetota</taxon>
        <taxon>Actinomycetes</taxon>
        <taxon>Kitasatosporales</taxon>
        <taxon>Streptomycetaceae</taxon>
        <taxon>Streptomyces</taxon>
    </lineage>
</organism>
<comment type="caution">
    <text evidence="1">The sequence shown here is derived from an EMBL/GenBank/DDBJ whole genome shotgun (WGS) entry which is preliminary data.</text>
</comment>
<reference evidence="2" key="1">
    <citation type="journal article" date="2019" name="Int. J. Syst. Evol. Microbiol.">
        <title>The Global Catalogue of Microorganisms (GCM) 10K type strain sequencing project: providing services to taxonomists for standard genome sequencing and annotation.</title>
        <authorList>
            <consortium name="The Broad Institute Genomics Platform"/>
            <consortium name="The Broad Institute Genome Sequencing Center for Infectious Disease"/>
            <person name="Wu L."/>
            <person name="Ma J."/>
        </authorList>
    </citation>
    <scope>NUCLEOTIDE SEQUENCE [LARGE SCALE GENOMIC DNA]</scope>
    <source>
        <strain evidence="2">JCM 5052</strain>
    </source>
</reference>
<sequence>MALNPLEVDDMAHAIAWIFGLVRPYAVAHERRRESRLRARLVRASHGTVVAQ</sequence>
<gene>
    <name evidence="1" type="ORF">GCM10010390_07820</name>
</gene>
<accession>A0ABP3LU32</accession>